<organism evidence="1">
    <name type="scientific">Aegilops tauschii</name>
    <name type="common">Tausch's goatgrass</name>
    <name type="synonym">Aegilops squarrosa</name>
    <dbReference type="NCBI Taxonomy" id="37682"/>
    <lineage>
        <taxon>Eukaryota</taxon>
        <taxon>Viridiplantae</taxon>
        <taxon>Streptophyta</taxon>
        <taxon>Embryophyta</taxon>
        <taxon>Tracheophyta</taxon>
        <taxon>Spermatophyta</taxon>
        <taxon>Magnoliopsida</taxon>
        <taxon>Liliopsida</taxon>
        <taxon>Poales</taxon>
        <taxon>Poaceae</taxon>
        <taxon>BOP clade</taxon>
        <taxon>Pooideae</taxon>
        <taxon>Triticodae</taxon>
        <taxon>Triticeae</taxon>
        <taxon>Triticinae</taxon>
        <taxon>Aegilops</taxon>
    </lineage>
</organism>
<proteinExistence type="predicted"/>
<name>N1QQ61_AEGTA</name>
<evidence type="ECO:0000313" key="1">
    <source>
        <dbReference type="EnsemblPlants" id="EMT01041"/>
    </source>
</evidence>
<evidence type="ECO:0008006" key="2">
    <source>
        <dbReference type="Google" id="ProtNLM"/>
    </source>
</evidence>
<sequence>MPSMRLVASNVFKSSDPKGFNKFVNHQLLLRGHLPLEKCEIWAYYDVDEVDPNPYANLWIQYALICKYQMLDVIMHDNIRSLDLVVPLASERLTALNLTMLTRGTELW</sequence>
<dbReference type="AlphaFoldDB" id="N1QQ61"/>
<reference evidence="1" key="1">
    <citation type="submission" date="2015-06" db="UniProtKB">
        <authorList>
            <consortium name="EnsemblPlants"/>
        </authorList>
    </citation>
    <scope>IDENTIFICATION</scope>
</reference>
<accession>N1QQ61</accession>
<dbReference type="EnsemblPlants" id="EMT01041">
    <property type="protein sequence ID" value="EMT01041"/>
    <property type="gene ID" value="F775_00927"/>
</dbReference>
<protein>
    <recommendedName>
        <fullName evidence="2">FBD domain-containing protein</fullName>
    </recommendedName>
</protein>